<dbReference type="InterPro" id="IPR036291">
    <property type="entry name" value="NAD(P)-bd_dom_sf"/>
</dbReference>
<dbReference type="Pfam" id="PF02737">
    <property type="entry name" value="3HCDH_N"/>
    <property type="match status" value="1"/>
</dbReference>
<keyword evidence="3" id="KW-0511">Multifunctional enzyme</keyword>
<dbReference type="PANTHER" id="PTHR23309">
    <property type="entry name" value="3-HYDROXYACYL-COA DEHYROGENASE"/>
    <property type="match status" value="1"/>
</dbReference>
<organism evidence="5 6">
    <name type="scientific">Capsicum annuum</name>
    <name type="common">Capsicum pepper</name>
    <dbReference type="NCBI Taxonomy" id="4072"/>
    <lineage>
        <taxon>Eukaryota</taxon>
        <taxon>Viridiplantae</taxon>
        <taxon>Streptophyta</taxon>
        <taxon>Embryophyta</taxon>
        <taxon>Tracheophyta</taxon>
        <taxon>Spermatophyta</taxon>
        <taxon>Magnoliopsida</taxon>
        <taxon>eudicotyledons</taxon>
        <taxon>Gunneridae</taxon>
        <taxon>Pentapetalae</taxon>
        <taxon>asterids</taxon>
        <taxon>lamiids</taxon>
        <taxon>Solanales</taxon>
        <taxon>Solanaceae</taxon>
        <taxon>Solanoideae</taxon>
        <taxon>Capsiceae</taxon>
        <taxon>Capsicum</taxon>
    </lineage>
</organism>
<evidence type="ECO:0000256" key="2">
    <source>
        <dbReference type="ARBA" id="ARBA00023239"/>
    </source>
</evidence>
<dbReference type="SUPFAM" id="SSF51735">
    <property type="entry name" value="NAD(P)-binding Rossmann-fold domains"/>
    <property type="match status" value="1"/>
</dbReference>
<dbReference type="GO" id="GO:0006635">
    <property type="term" value="P:fatty acid beta-oxidation"/>
    <property type="evidence" value="ECO:0000318"/>
    <property type="project" value="GO_Central"/>
</dbReference>
<evidence type="ECO:0000313" key="6">
    <source>
        <dbReference type="Proteomes" id="UP000222542"/>
    </source>
</evidence>
<dbReference type="GO" id="GO:0016853">
    <property type="term" value="F:isomerase activity"/>
    <property type="evidence" value="ECO:0007669"/>
    <property type="project" value="UniProtKB-KW"/>
</dbReference>
<accession>A0A2G2Z1E0</accession>
<dbReference type="Gene3D" id="3.90.226.10">
    <property type="entry name" value="2-enoyl-CoA Hydratase, Chain A, domain 1"/>
    <property type="match status" value="1"/>
</dbReference>
<dbReference type="Gramene" id="PHT75685">
    <property type="protein sequence ID" value="PHT75685"/>
    <property type="gene ID" value="T459_19207"/>
</dbReference>
<dbReference type="STRING" id="4072.A0A2G2Z1E0"/>
<dbReference type="EMBL" id="AYRZ02000007">
    <property type="protein sequence ID" value="PHT75685.1"/>
    <property type="molecule type" value="Genomic_DNA"/>
</dbReference>
<keyword evidence="2" id="KW-0456">Lyase</keyword>
<reference evidence="5 6" key="2">
    <citation type="journal article" date="2017" name="Genome Biol.">
        <title>New reference genome sequences of hot pepper reveal the massive evolution of plant disease-resistance genes by retroduplication.</title>
        <authorList>
            <person name="Kim S."/>
            <person name="Park J."/>
            <person name="Yeom S.I."/>
            <person name="Kim Y.M."/>
            <person name="Seo E."/>
            <person name="Kim K.T."/>
            <person name="Kim M.S."/>
            <person name="Lee J.M."/>
            <person name="Cheong K."/>
            <person name="Shin H.S."/>
            <person name="Kim S.B."/>
            <person name="Han K."/>
            <person name="Lee J."/>
            <person name="Park M."/>
            <person name="Lee H.A."/>
            <person name="Lee H.Y."/>
            <person name="Lee Y."/>
            <person name="Oh S."/>
            <person name="Lee J.H."/>
            <person name="Choi E."/>
            <person name="Choi E."/>
            <person name="Lee S.E."/>
            <person name="Jeon J."/>
            <person name="Kim H."/>
            <person name="Choi G."/>
            <person name="Song H."/>
            <person name="Lee J."/>
            <person name="Lee S.C."/>
            <person name="Kwon J.K."/>
            <person name="Lee H.Y."/>
            <person name="Koo N."/>
            <person name="Hong Y."/>
            <person name="Kim R.W."/>
            <person name="Kang W.H."/>
            <person name="Huh J.H."/>
            <person name="Kang B.C."/>
            <person name="Yang T.J."/>
            <person name="Lee Y.H."/>
            <person name="Bennetzen J.L."/>
            <person name="Choi D."/>
        </authorList>
    </citation>
    <scope>NUCLEOTIDE SEQUENCE [LARGE SCALE GENOMIC DNA]</scope>
    <source>
        <strain evidence="6">cv. CM334</strain>
    </source>
</reference>
<protein>
    <recommendedName>
        <fullName evidence="4">3-hydroxyacyl-CoA dehydrogenase NAD binding domain-containing protein</fullName>
    </recommendedName>
</protein>
<dbReference type="GO" id="GO:0016829">
    <property type="term" value="F:lyase activity"/>
    <property type="evidence" value="ECO:0007669"/>
    <property type="project" value="UniProtKB-KW"/>
</dbReference>
<dbReference type="GO" id="GO:0005777">
    <property type="term" value="C:peroxisome"/>
    <property type="evidence" value="ECO:0000318"/>
    <property type="project" value="GO_Central"/>
</dbReference>
<evidence type="ECO:0000256" key="3">
    <source>
        <dbReference type="ARBA" id="ARBA00023268"/>
    </source>
</evidence>
<gene>
    <name evidence="5" type="ORF">T459_19207</name>
</gene>
<dbReference type="GO" id="GO:0070403">
    <property type="term" value="F:NAD+ binding"/>
    <property type="evidence" value="ECO:0007669"/>
    <property type="project" value="InterPro"/>
</dbReference>
<feature type="domain" description="3-hydroxyacyl-CoA dehydrogenase NAD binding" evidence="4">
    <location>
        <begin position="150"/>
        <end position="233"/>
    </location>
</feature>
<name>A0A2G2Z1E0_CAPAN</name>
<sequence length="354" mass="40072">MIDVRSLHLWCHRCESYHGQAERILDSAKGIEESITKKYHKPVKLSVIASLYRTDKLESLDEAREILKLARDQTLRIAPNIYHPLAFIVVVEEGIVSCLHARLIKENETFKVLIRSSTCKALVHIFLSQCGTMKIPGVTDLVLVPRHVKKVAILGGGLMGSEIATVFLLSNYYVILKEVNDKVLEARIDIIKENLQRHANEGKLSQDKFVKALSLLKGTLDYETFKDVDMFIEDGTWGTIKGSCTIVRDFAHMCYHSNPMYLKALCDSPASLGLQPFSQASLSKQQGIQYIRVLCEMKWFSIRQIKFNLSEAPPMLVPSRTPSRSVREVIQEVKMVQIVRIRSSESIDTDPLSV</sequence>
<dbReference type="GO" id="GO:0003857">
    <property type="term" value="F:(3S)-3-hydroxyacyl-CoA dehydrogenase (NAD+) activity"/>
    <property type="evidence" value="ECO:0000318"/>
    <property type="project" value="GO_Central"/>
</dbReference>
<dbReference type="Proteomes" id="UP000222542">
    <property type="component" value="Unassembled WGS sequence"/>
</dbReference>
<dbReference type="Gene3D" id="3.40.50.720">
    <property type="entry name" value="NAD(P)-binding Rossmann-like Domain"/>
    <property type="match status" value="1"/>
</dbReference>
<evidence type="ECO:0000256" key="1">
    <source>
        <dbReference type="ARBA" id="ARBA00023235"/>
    </source>
</evidence>
<evidence type="ECO:0000259" key="4">
    <source>
        <dbReference type="Pfam" id="PF02737"/>
    </source>
</evidence>
<keyword evidence="1" id="KW-0413">Isomerase</keyword>
<comment type="caution">
    <text evidence="5">The sequence shown here is derived from an EMBL/GenBank/DDBJ whole genome shotgun (WGS) entry which is preliminary data.</text>
</comment>
<keyword evidence="6" id="KW-1185">Reference proteome</keyword>
<evidence type="ECO:0000313" key="5">
    <source>
        <dbReference type="EMBL" id="PHT75685.1"/>
    </source>
</evidence>
<dbReference type="InterPro" id="IPR006176">
    <property type="entry name" value="3-OHacyl-CoA_DH_NAD-bd"/>
</dbReference>
<dbReference type="AlphaFoldDB" id="A0A2G2Z1E0"/>
<reference evidence="5 6" key="1">
    <citation type="journal article" date="2014" name="Nat. Genet.">
        <title>Genome sequence of the hot pepper provides insights into the evolution of pungency in Capsicum species.</title>
        <authorList>
            <person name="Kim S."/>
            <person name="Park M."/>
            <person name="Yeom S.I."/>
            <person name="Kim Y.M."/>
            <person name="Lee J.M."/>
            <person name="Lee H.A."/>
            <person name="Seo E."/>
            <person name="Choi J."/>
            <person name="Cheong K."/>
            <person name="Kim K.T."/>
            <person name="Jung K."/>
            <person name="Lee G.W."/>
            <person name="Oh S.K."/>
            <person name="Bae C."/>
            <person name="Kim S.B."/>
            <person name="Lee H.Y."/>
            <person name="Kim S.Y."/>
            <person name="Kim M.S."/>
            <person name="Kang B.C."/>
            <person name="Jo Y.D."/>
            <person name="Yang H.B."/>
            <person name="Jeong H.J."/>
            <person name="Kang W.H."/>
            <person name="Kwon J.K."/>
            <person name="Shin C."/>
            <person name="Lim J.Y."/>
            <person name="Park J.H."/>
            <person name="Huh J.H."/>
            <person name="Kim J.S."/>
            <person name="Kim B.D."/>
            <person name="Cohen O."/>
            <person name="Paran I."/>
            <person name="Suh M.C."/>
            <person name="Lee S.B."/>
            <person name="Kim Y.K."/>
            <person name="Shin Y."/>
            <person name="Noh S.J."/>
            <person name="Park J."/>
            <person name="Seo Y.S."/>
            <person name="Kwon S.Y."/>
            <person name="Kim H.A."/>
            <person name="Park J.M."/>
            <person name="Kim H.J."/>
            <person name="Choi S.B."/>
            <person name="Bosland P.W."/>
            <person name="Reeves G."/>
            <person name="Jo S.H."/>
            <person name="Lee B.W."/>
            <person name="Cho H.T."/>
            <person name="Choi H.S."/>
            <person name="Lee M.S."/>
            <person name="Yu Y."/>
            <person name="Do Choi Y."/>
            <person name="Park B.S."/>
            <person name="van Deynze A."/>
            <person name="Ashrafi H."/>
            <person name="Hill T."/>
            <person name="Kim W.T."/>
            <person name="Pai H.S."/>
            <person name="Ahn H.K."/>
            <person name="Yeam I."/>
            <person name="Giovannoni J.J."/>
            <person name="Rose J.K."/>
            <person name="Sorensen I."/>
            <person name="Lee S.J."/>
            <person name="Kim R.W."/>
            <person name="Choi I.Y."/>
            <person name="Choi B.S."/>
            <person name="Lim J.S."/>
            <person name="Lee Y.H."/>
            <person name="Choi D."/>
        </authorList>
    </citation>
    <scope>NUCLEOTIDE SEQUENCE [LARGE SCALE GENOMIC DNA]</scope>
    <source>
        <strain evidence="6">cv. CM334</strain>
    </source>
</reference>
<proteinExistence type="predicted"/>
<dbReference type="PANTHER" id="PTHR23309:SF31">
    <property type="entry name" value="GLYOXYSOMAL FATTY ACID BETA-OXIDATION MULTIFUNCTIONAL PROTEIN MFP-A-LIKE"/>
    <property type="match status" value="1"/>
</dbReference>